<keyword evidence="3" id="KW-0378">Hydrolase</keyword>
<dbReference type="InterPro" id="IPR002933">
    <property type="entry name" value="Peptidase_M20"/>
</dbReference>
<dbReference type="PIRSF" id="PIRSF037238">
    <property type="entry name" value="Carboxypeptidase_G2"/>
    <property type="match status" value="1"/>
</dbReference>
<organism evidence="6 7">
    <name type="scientific">Thalassobacillus hwangdonensis</name>
    <dbReference type="NCBI Taxonomy" id="546108"/>
    <lineage>
        <taxon>Bacteria</taxon>
        <taxon>Bacillati</taxon>
        <taxon>Bacillota</taxon>
        <taxon>Bacilli</taxon>
        <taxon>Bacillales</taxon>
        <taxon>Bacillaceae</taxon>
        <taxon>Thalassobacillus</taxon>
    </lineage>
</organism>
<evidence type="ECO:0000313" key="6">
    <source>
        <dbReference type="EMBL" id="MFD1019830.1"/>
    </source>
</evidence>
<dbReference type="InterPro" id="IPR036264">
    <property type="entry name" value="Bact_exopeptidase_dim_dom"/>
</dbReference>
<proteinExistence type="predicted"/>
<keyword evidence="2" id="KW-0479">Metal-binding</keyword>
<gene>
    <name evidence="6" type="ORF">ACFQ2J_11655</name>
</gene>
<dbReference type="InterPro" id="IPR001261">
    <property type="entry name" value="ArgE/DapE_CS"/>
</dbReference>
<evidence type="ECO:0000256" key="4">
    <source>
        <dbReference type="ARBA" id="ARBA00022833"/>
    </source>
</evidence>
<dbReference type="RefSeq" id="WP_386060367.1">
    <property type="nucleotide sequence ID" value="NZ_JBHTKL010000005.1"/>
</dbReference>
<dbReference type="Gene3D" id="3.30.70.360">
    <property type="match status" value="1"/>
</dbReference>
<accession>A0ABW3L1I7</accession>
<dbReference type="InterPro" id="IPR011650">
    <property type="entry name" value="Peptidase_M20_dimer"/>
</dbReference>
<feature type="domain" description="Peptidase M20 dimerisation" evidence="5">
    <location>
        <begin position="178"/>
        <end position="271"/>
    </location>
</feature>
<dbReference type="Proteomes" id="UP001596990">
    <property type="component" value="Unassembled WGS sequence"/>
</dbReference>
<reference evidence="7" key="1">
    <citation type="journal article" date="2019" name="Int. J. Syst. Evol. Microbiol.">
        <title>The Global Catalogue of Microorganisms (GCM) 10K type strain sequencing project: providing services to taxonomists for standard genome sequencing and annotation.</title>
        <authorList>
            <consortium name="The Broad Institute Genomics Platform"/>
            <consortium name="The Broad Institute Genome Sequencing Center for Infectious Disease"/>
            <person name="Wu L."/>
            <person name="Ma J."/>
        </authorList>
    </citation>
    <scope>NUCLEOTIDE SEQUENCE [LARGE SCALE GENOMIC DNA]</scope>
    <source>
        <strain evidence="7">CCUG 56607</strain>
    </source>
</reference>
<evidence type="ECO:0000256" key="2">
    <source>
        <dbReference type="ARBA" id="ARBA00022723"/>
    </source>
</evidence>
<comment type="cofactor">
    <cofactor evidence="1">
        <name>Zn(2+)</name>
        <dbReference type="ChEBI" id="CHEBI:29105"/>
    </cofactor>
</comment>
<name>A0ABW3L1I7_9BACI</name>
<dbReference type="SUPFAM" id="SSF55031">
    <property type="entry name" value="Bacterial exopeptidase dimerisation domain"/>
    <property type="match status" value="1"/>
</dbReference>
<comment type="caution">
    <text evidence="6">The sequence shown here is derived from an EMBL/GenBank/DDBJ whole genome shotgun (WGS) entry which is preliminary data.</text>
</comment>
<dbReference type="InterPro" id="IPR050072">
    <property type="entry name" value="Peptidase_M20A"/>
</dbReference>
<dbReference type="SUPFAM" id="SSF53187">
    <property type="entry name" value="Zn-dependent exopeptidases"/>
    <property type="match status" value="1"/>
</dbReference>
<protein>
    <submittedName>
        <fullName evidence="6">M20 family metallopeptidase</fullName>
    </submittedName>
</protein>
<dbReference type="Pfam" id="PF07687">
    <property type="entry name" value="M20_dimer"/>
    <property type="match status" value="1"/>
</dbReference>
<dbReference type="Gene3D" id="3.40.630.10">
    <property type="entry name" value="Zn peptidases"/>
    <property type="match status" value="1"/>
</dbReference>
<evidence type="ECO:0000256" key="3">
    <source>
        <dbReference type="ARBA" id="ARBA00022801"/>
    </source>
</evidence>
<evidence type="ECO:0000259" key="5">
    <source>
        <dbReference type="Pfam" id="PF07687"/>
    </source>
</evidence>
<dbReference type="PANTHER" id="PTHR43808">
    <property type="entry name" value="ACETYLORNITHINE DEACETYLASE"/>
    <property type="match status" value="1"/>
</dbReference>
<keyword evidence="4" id="KW-0862">Zinc</keyword>
<keyword evidence="7" id="KW-1185">Reference proteome</keyword>
<dbReference type="InterPro" id="IPR017150">
    <property type="entry name" value="Pept_M20_glutamate_carboxypep"/>
</dbReference>
<evidence type="ECO:0000313" key="7">
    <source>
        <dbReference type="Proteomes" id="UP001596990"/>
    </source>
</evidence>
<dbReference type="PROSITE" id="PS00758">
    <property type="entry name" value="ARGE_DAPE_CPG2_1"/>
    <property type="match status" value="1"/>
</dbReference>
<dbReference type="CDD" id="cd03885">
    <property type="entry name" value="M20_CPDG2"/>
    <property type="match status" value="1"/>
</dbReference>
<dbReference type="PANTHER" id="PTHR43808:SF9">
    <property type="entry name" value="BLL0789 PROTEIN"/>
    <property type="match status" value="1"/>
</dbReference>
<sequence>MNRLLNYMNKHQDEMVDDLQRLVESESPSEVKDLVDQCGQLLRGMMEEYIGGEVEVYPQVERGDHFKLTVGEGEKRVLLLSHFDTVWDKGRLPMKMTDGKFYGPGVLDMKGGIIQAVWALKALKELGDLPDHQIVFLCTSDEELGSQTSRALLEKEAAASDAVLVTEPPVAKTGALKTGRKGVGIYDLIVHGKASHAGNDHESGRSAIKELAHQVIRLEEMTDYEVGTTVNVGVVQGGTRMNVVSEYAEAKIDFRVKTAKEAERMVQVMEEIKPITEGVQVEVRGELNRPPMERTDEIGALFTKAKEAAAEMGFEVDEAQVGGGSDGNFTAMIGTPTIDGLGALGEGPHAEHEHIVLDELPKRAAMLAGLLQKI</sequence>
<dbReference type="EMBL" id="JBHTKL010000005">
    <property type="protein sequence ID" value="MFD1019830.1"/>
    <property type="molecule type" value="Genomic_DNA"/>
</dbReference>
<dbReference type="Pfam" id="PF01546">
    <property type="entry name" value="Peptidase_M20"/>
    <property type="match status" value="1"/>
</dbReference>
<evidence type="ECO:0000256" key="1">
    <source>
        <dbReference type="ARBA" id="ARBA00001947"/>
    </source>
</evidence>